<reference evidence="1 2" key="1">
    <citation type="journal article" date="2014" name="Genome Biol. Evol.">
        <title>The genome of the myxosporean Thelohanellus kitauei shows adaptations to nutrient acquisition within its fish host.</title>
        <authorList>
            <person name="Yang Y."/>
            <person name="Xiong J."/>
            <person name="Zhou Z."/>
            <person name="Huo F."/>
            <person name="Miao W."/>
            <person name="Ran C."/>
            <person name="Liu Y."/>
            <person name="Zhang J."/>
            <person name="Feng J."/>
            <person name="Wang M."/>
            <person name="Wang M."/>
            <person name="Wang L."/>
            <person name="Yao B."/>
        </authorList>
    </citation>
    <scope>NUCLEOTIDE SEQUENCE [LARGE SCALE GENOMIC DNA]</scope>
    <source>
        <strain evidence="1">Wuqing</strain>
    </source>
</reference>
<dbReference type="Proteomes" id="UP000031668">
    <property type="component" value="Unassembled WGS sequence"/>
</dbReference>
<accession>A0A0C2IRE7</accession>
<organism evidence="1 2">
    <name type="scientific">Thelohanellus kitauei</name>
    <name type="common">Myxosporean</name>
    <dbReference type="NCBI Taxonomy" id="669202"/>
    <lineage>
        <taxon>Eukaryota</taxon>
        <taxon>Metazoa</taxon>
        <taxon>Cnidaria</taxon>
        <taxon>Myxozoa</taxon>
        <taxon>Myxosporea</taxon>
        <taxon>Bivalvulida</taxon>
        <taxon>Platysporina</taxon>
        <taxon>Myxobolidae</taxon>
        <taxon>Thelohanellus</taxon>
    </lineage>
</organism>
<comment type="caution">
    <text evidence="1">The sequence shown here is derived from an EMBL/GenBank/DDBJ whole genome shotgun (WGS) entry which is preliminary data.</text>
</comment>
<evidence type="ECO:0000313" key="2">
    <source>
        <dbReference type="Proteomes" id="UP000031668"/>
    </source>
</evidence>
<keyword evidence="2" id="KW-1185">Reference proteome</keyword>
<name>A0A0C2IRE7_THEKT</name>
<sequence>MIIVENFGSVQKLRKTRTLRWDIWPPNSIKTSSEDNPEWIFNLSRLYEEEINNCENCRLRRARQITLYAIQGAQKTSLFIYYLLVNSCRFRENPNPGIKSIQKKVATDINFKIEETKNRQYTSGTKHLAERSDCGFSKNGKYDPRDNKLKHDIDKYQTVGAVEGSEILRPTSPTKIKMENKHTFQHPFIEQTCFLSDANFSFNNNPMQTIKSTYLASYSMDLLTSIYMLSSLIKQEDCKGWVRESHTCQDPSKV</sequence>
<evidence type="ECO:0000313" key="1">
    <source>
        <dbReference type="EMBL" id="KII68009.1"/>
    </source>
</evidence>
<gene>
    <name evidence="1" type="ORF">RF11_02010</name>
</gene>
<dbReference type="AlphaFoldDB" id="A0A0C2IRE7"/>
<proteinExistence type="predicted"/>
<protein>
    <submittedName>
        <fullName evidence="1">Uncharacterized protein</fullName>
    </submittedName>
</protein>
<dbReference type="EMBL" id="JWZT01002990">
    <property type="protein sequence ID" value="KII68009.1"/>
    <property type="molecule type" value="Genomic_DNA"/>
</dbReference>